<dbReference type="InterPro" id="IPR000551">
    <property type="entry name" value="MerR-type_HTH_dom"/>
</dbReference>
<dbReference type="OrthoDB" id="9802039at2"/>
<dbReference type="KEGG" id="cari:FNU76_09275"/>
<dbReference type="InterPro" id="IPR009061">
    <property type="entry name" value="DNA-bd_dom_put_sf"/>
</dbReference>
<keyword evidence="2" id="KW-0805">Transcription regulation</keyword>
<evidence type="ECO:0000256" key="1">
    <source>
        <dbReference type="ARBA" id="ARBA00022491"/>
    </source>
</evidence>
<accession>A0A516SEF9</accession>
<feature type="domain" description="HTH merR-type" evidence="5">
    <location>
        <begin position="1"/>
        <end position="68"/>
    </location>
</feature>
<dbReference type="InterPro" id="IPR047057">
    <property type="entry name" value="MerR_fam"/>
</dbReference>
<name>A0A516SEF9_9NEIS</name>
<dbReference type="SMART" id="SM00422">
    <property type="entry name" value="HTH_MERR"/>
    <property type="match status" value="1"/>
</dbReference>
<keyword evidence="7" id="KW-1185">Reference proteome</keyword>
<keyword evidence="4" id="KW-0804">Transcription</keyword>
<evidence type="ECO:0000313" key="7">
    <source>
        <dbReference type="Proteomes" id="UP000317550"/>
    </source>
</evidence>
<dbReference type="GO" id="GO:0003677">
    <property type="term" value="F:DNA binding"/>
    <property type="evidence" value="ECO:0007669"/>
    <property type="project" value="UniProtKB-KW"/>
</dbReference>
<sequence length="135" mass="14302">MFIGAISKLTDASPKAIRHYEALGLLGKVGRAGVYRIYSDANVEQVRLIKQAQALGFRLSELGTVLSDAAPAPDWQGFLRQIADKRRAIAAEIASLQAVDLQLGRIGDEIAACLDSQSGHAHCDPAVAATPKPPA</sequence>
<dbReference type="Pfam" id="PF13411">
    <property type="entry name" value="MerR_1"/>
    <property type="match status" value="1"/>
</dbReference>
<evidence type="ECO:0000256" key="3">
    <source>
        <dbReference type="ARBA" id="ARBA00023125"/>
    </source>
</evidence>
<dbReference type="PRINTS" id="PR00040">
    <property type="entry name" value="HTHMERR"/>
</dbReference>
<gene>
    <name evidence="6" type="ORF">FNU76_09275</name>
</gene>
<evidence type="ECO:0000256" key="2">
    <source>
        <dbReference type="ARBA" id="ARBA00023015"/>
    </source>
</evidence>
<dbReference type="EMBL" id="CP041730">
    <property type="protein sequence ID" value="QDQ26545.1"/>
    <property type="molecule type" value="Genomic_DNA"/>
</dbReference>
<dbReference type="RefSeq" id="WP_144277939.1">
    <property type="nucleotide sequence ID" value="NZ_CP041730.1"/>
</dbReference>
<evidence type="ECO:0000256" key="4">
    <source>
        <dbReference type="ARBA" id="ARBA00023163"/>
    </source>
</evidence>
<proteinExistence type="predicted"/>
<dbReference type="PANTHER" id="PTHR30204:SF69">
    <property type="entry name" value="MERR-FAMILY TRANSCRIPTIONAL REGULATOR"/>
    <property type="match status" value="1"/>
</dbReference>
<evidence type="ECO:0000313" key="6">
    <source>
        <dbReference type="EMBL" id="QDQ26545.1"/>
    </source>
</evidence>
<keyword evidence="1" id="KW-0678">Repressor</keyword>
<dbReference type="SUPFAM" id="SSF46955">
    <property type="entry name" value="Putative DNA-binding domain"/>
    <property type="match status" value="1"/>
</dbReference>
<keyword evidence="3" id="KW-0238">DNA-binding</keyword>
<dbReference type="PANTHER" id="PTHR30204">
    <property type="entry name" value="REDOX-CYCLING DRUG-SENSING TRANSCRIPTIONAL ACTIVATOR SOXR"/>
    <property type="match status" value="1"/>
</dbReference>
<evidence type="ECO:0000259" key="5">
    <source>
        <dbReference type="PROSITE" id="PS50937"/>
    </source>
</evidence>
<dbReference type="PROSITE" id="PS50937">
    <property type="entry name" value="HTH_MERR_2"/>
    <property type="match status" value="1"/>
</dbReference>
<reference evidence="7" key="1">
    <citation type="submission" date="2019-07" db="EMBL/GenBank/DDBJ databases">
        <title>Chitinimonas sp. nov., isolated from Ny-Alesund, arctica soil.</title>
        <authorList>
            <person name="Xu Q."/>
            <person name="Peng F."/>
        </authorList>
    </citation>
    <scope>NUCLEOTIDE SEQUENCE [LARGE SCALE GENOMIC DNA]</scope>
    <source>
        <strain evidence="7">R3-44</strain>
    </source>
</reference>
<protein>
    <submittedName>
        <fullName evidence="6">MerR family transcriptional regulator</fullName>
    </submittedName>
</protein>
<dbReference type="Gene3D" id="1.10.1660.10">
    <property type="match status" value="1"/>
</dbReference>
<dbReference type="Proteomes" id="UP000317550">
    <property type="component" value="Chromosome"/>
</dbReference>
<dbReference type="AlphaFoldDB" id="A0A516SEF9"/>
<dbReference type="GO" id="GO:0003700">
    <property type="term" value="F:DNA-binding transcription factor activity"/>
    <property type="evidence" value="ECO:0007669"/>
    <property type="project" value="InterPro"/>
</dbReference>
<organism evidence="6 7">
    <name type="scientific">Chitinimonas arctica</name>
    <dbReference type="NCBI Taxonomy" id="2594795"/>
    <lineage>
        <taxon>Bacteria</taxon>
        <taxon>Pseudomonadati</taxon>
        <taxon>Pseudomonadota</taxon>
        <taxon>Betaproteobacteria</taxon>
        <taxon>Neisseriales</taxon>
        <taxon>Chitinibacteraceae</taxon>
        <taxon>Chitinimonas</taxon>
    </lineage>
</organism>